<dbReference type="InterPro" id="IPR020616">
    <property type="entry name" value="Thiolase_N"/>
</dbReference>
<feature type="active site" description="Proton acceptor" evidence="6">
    <location>
        <position position="382"/>
    </location>
</feature>
<dbReference type="Pfam" id="PF02803">
    <property type="entry name" value="Thiolase_C"/>
    <property type="match status" value="1"/>
</dbReference>
<dbReference type="NCBIfam" id="TIGR01930">
    <property type="entry name" value="AcCoA-C-Actrans"/>
    <property type="match status" value="1"/>
</dbReference>
<feature type="domain" description="Thiolase N-terminal" evidence="8">
    <location>
        <begin position="7"/>
        <end position="265"/>
    </location>
</feature>
<dbReference type="FunFam" id="3.40.47.10:FF:000010">
    <property type="entry name" value="Acetyl-CoA acetyltransferase (Thiolase)"/>
    <property type="match status" value="1"/>
</dbReference>
<reference evidence="10 11" key="1">
    <citation type="submission" date="2016-09" db="EMBL/GenBank/DDBJ databases">
        <title>Draft genome sequence of the soil isolate, Lysinibacillus fusiformis M5, a potential hypoxanthine producer.</title>
        <authorList>
            <person name="Gallegos-Monterrosa R."/>
            <person name="Maroti G."/>
            <person name="Balint B."/>
            <person name="Kovacs A.T."/>
        </authorList>
    </citation>
    <scope>NUCLEOTIDE SEQUENCE [LARGE SCALE GENOMIC DNA]</scope>
    <source>
        <strain evidence="10 11">M5</strain>
    </source>
</reference>
<keyword evidence="3 7" id="KW-0808">Transferase</keyword>
<dbReference type="PANTHER" id="PTHR18919">
    <property type="entry name" value="ACETYL-COA C-ACYLTRANSFERASE"/>
    <property type="match status" value="1"/>
</dbReference>
<keyword evidence="4 7" id="KW-0012">Acyltransferase</keyword>
<dbReference type="PROSITE" id="PS00098">
    <property type="entry name" value="THIOLASE_1"/>
    <property type="match status" value="1"/>
</dbReference>
<dbReference type="InterPro" id="IPR016039">
    <property type="entry name" value="Thiolase-like"/>
</dbReference>
<evidence type="ECO:0000256" key="7">
    <source>
        <dbReference type="RuleBase" id="RU003557"/>
    </source>
</evidence>
<evidence type="ECO:0000256" key="2">
    <source>
        <dbReference type="ARBA" id="ARBA00012705"/>
    </source>
</evidence>
<dbReference type="Gene3D" id="3.40.47.10">
    <property type="match status" value="2"/>
</dbReference>
<feature type="active site" description="Proton acceptor" evidence="6">
    <location>
        <position position="352"/>
    </location>
</feature>
<feature type="active site" description="Acyl-thioester intermediate" evidence="6">
    <location>
        <position position="91"/>
    </location>
</feature>
<evidence type="ECO:0000313" key="11">
    <source>
        <dbReference type="Proteomes" id="UP000094784"/>
    </source>
</evidence>
<evidence type="ECO:0000256" key="5">
    <source>
        <dbReference type="ARBA" id="ARBA00030755"/>
    </source>
</evidence>
<evidence type="ECO:0000256" key="4">
    <source>
        <dbReference type="ARBA" id="ARBA00023315"/>
    </source>
</evidence>
<dbReference type="EMBL" id="MECQ01000001">
    <property type="protein sequence ID" value="ODV55355.1"/>
    <property type="molecule type" value="Genomic_DNA"/>
</dbReference>
<dbReference type="InterPro" id="IPR020615">
    <property type="entry name" value="Thiolase_acyl_enz_int_AS"/>
</dbReference>
<dbReference type="Pfam" id="PF00108">
    <property type="entry name" value="Thiolase_N"/>
    <property type="match status" value="1"/>
</dbReference>
<dbReference type="Proteomes" id="UP000094784">
    <property type="component" value="Unassembled WGS sequence"/>
</dbReference>
<dbReference type="PROSITE" id="PS00099">
    <property type="entry name" value="THIOLASE_3"/>
    <property type="match status" value="1"/>
</dbReference>
<name>A0A1E4R4H1_9BACI</name>
<dbReference type="InterPro" id="IPR020617">
    <property type="entry name" value="Thiolase_C"/>
</dbReference>
<evidence type="ECO:0000256" key="1">
    <source>
        <dbReference type="ARBA" id="ARBA00010982"/>
    </source>
</evidence>
<feature type="domain" description="Thiolase C-terminal" evidence="9">
    <location>
        <begin position="274"/>
        <end position="394"/>
    </location>
</feature>
<dbReference type="PIRSF" id="PIRSF000429">
    <property type="entry name" value="Ac-CoA_Ac_transf"/>
    <property type="match status" value="1"/>
</dbReference>
<gene>
    <name evidence="10" type="ORF">BG258_05315</name>
</gene>
<dbReference type="SUPFAM" id="SSF53901">
    <property type="entry name" value="Thiolase-like"/>
    <property type="match status" value="2"/>
</dbReference>
<dbReference type="CDD" id="cd00751">
    <property type="entry name" value="thiolase"/>
    <property type="match status" value="1"/>
</dbReference>
<organism evidence="10 11">
    <name type="scientific">Lysinibacillus fusiformis</name>
    <dbReference type="NCBI Taxonomy" id="28031"/>
    <lineage>
        <taxon>Bacteria</taxon>
        <taxon>Bacillati</taxon>
        <taxon>Bacillota</taxon>
        <taxon>Bacilli</taxon>
        <taxon>Bacillales</taxon>
        <taxon>Bacillaceae</taxon>
        <taxon>Lysinibacillus</taxon>
    </lineage>
</organism>
<dbReference type="InterPro" id="IPR020610">
    <property type="entry name" value="Thiolase_AS"/>
</dbReference>
<sequence length="396" mass="41219">MDMINEVVIVSAVRTAIGSFQGTLKDVPAVTLGSIVIKDALARAGVAGEQVDEVIMGNVLSAGLGQNPARQAAIKAGLAHEVSALTINKVCGSGLKAVHLATQAILAGDADIIVAGGFENMSQAPYVLKNAREGFRMGDQKVVDTMIHDGLWCAFNDYHMGITAENLCDMYEISREEQDAFAARSQQRAEAAIAAGKFEKEIVAVEIPQRKGEPIVFAKDEFPRAGVTEESLGKLRPAFKKDGSVTAANASGINDGAAAVVVMSKKKAQELGIQPIAIISANASAGVDPAIMGTGPVKAVQKALAKAAATLDEIDVIEANEAFAAQSIAVDRELRFNHDKLNVNGGAIALGHPIGASGARILVTLLHEMEKRDAKLGLATLCIGGGQGVATVVKRP</sequence>
<dbReference type="GO" id="GO:0003985">
    <property type="term" value="F:acetyl-CoA C-acetyltransferase activity"/>
    <property type="evidence" value="ECO:0007669"/>
    <property type="project" value="UniProtKB-EC"/>
</dbReference>
<dbReference type="AlphaFoldDB" id="A0A1E4R4H1"/>
<evidence type="ECO:0000256" key="6">
    <source>
        <dbReference type="PIRSR" id="PIRSR000429-1"/>
    </source>
</evidence>
<evidence type="ECO:0000259" key="9">
    <source>
        <dbReference type="Pfam" id="PF02803"/>
    </source>
</evidence>
<evidence type="ECO:0000256" key="3">
    <source>
        <dbReference type="ARBA" id="ARBA00022679"/>
    </source>
</evidence>
<comment type="similarity">
    <text evidence="1 7">Belongs to the thiolase-like superfamily. Thiolase family.</text>
</comment>
<evidence type="ECO:0000313" key="10">
    <source>
        <dbReference type="EMBL" id="ODV55355.1"/>
    </source>
</evidence>
<dbReference type="PANTHER" id="PTHR18919:SF107">
    <property type="entry name" value="ACETYL-COA ACETYLTRANSFERASE, CYTOSOLIC"/>
    <property type="match status" value="1"/>
</dbReference>
<comment type="caution">
    <text evidence="10">The sequence shown here is derived from an EMBL/GenBank/DDBJ whole genome shotgun (WGS) entry which is preliminary data.</text>
</comment>
<dbReference type="InterPro" id="IPR002155">
    <property type="entry name" value="Thiolase"/>
</dbReference>
<dbReference type="InterPro" id="IPR020613">
    <property type="entry name" value="Thiolase_CS"/>
</dbReference>
<dbReference type="PROSITE" id="PS00737">
    <property type="entry name" value="THIOLASE_2"/>
    <property type="match status" value="1"/>
</dbReference>
<accession>A0A1E4R4H1</accession>
<dbReference type="EC" id="2.3.1.9" evidence="2"/>
<evidence type="ECO:0000259" key="8">
    <source>
        <dbReference type="Pfam" id="PF00108"/>
    </source>
</evidence>
<protein>
    <recommendedName>
        <fullName evidence="2">acetyl-CoA C-acetyltransferase</fullName>
        <ecNumber evidence="2">2.3.1.9</ecNumber>
    </recommendedName>
    <alternativeName>
        <fullName evidence="5">Acetoacetyl-CoA thiolase</fullName>
    </alternativeName>
</protein>
<proteinExistence type="inferred from homology"/>